<dbReference type="InterPro" id="IPR055509">
    <property type="entry name" value="DUF7082"/>
</dbReference>
<protein>
    <recommendedName>
        <fullName evidence="2">DUF7082 domain-containing protein</fullName>
    </recommendedName>
</protein>
<dbReference type="OrthoDB" id="1751210at2759"/>
<evidence type="ECO:0000313" key="4">
    <source>
        <dbReference type="Proteomes" id="UP000736335"/>
    </source>
</evidence>
<evidence type="ECO:0000313" key="3">
    <source>
        <dbReference type="EMBL" id="KAF9792966.1"/>
    </source>
</evidence>
<reference evidence="3" key="2">
    <citation type="submission" date="2020-11" db="EMBL/GenBank/DDBJ databases">
        <authorList>
            <consortium name="DOE Joint Genome Institute"/>
            <person name="Kuo A."/>
            <person name="Miyauchi S."/>
            <person name="Kiss E."/>
            <person name="Drula E."/>
            <person name="Kohler A."/>
            <person name="Sanchez-Garcia M."/>
            <person name="Andreopoulos B."/>
            <person name="Barry K.W."/>
            <person name="Bonito G."/>
            <person name="Buee M."/>
            <person name="Carver A."/>
            <person name="Chen C."/>
            <person name="Cichocki N."/>
            <person name="Clum A."/>
            <person name="Culley D."/>
            <person name="Crous P.W."/>
            <person name="Fauchery L."/>
            <person name="Girlanda M."/>
            <person name="Hayes R."/>
            <person name="Keri Z."/>
            <person name="Labutti K."/>
            <person name="Lipzen A."/>
            <person name="Lombard V."/>
            <person name="Magnuson J."/>
            <person name="Maillard F."/>
            <person name="Morin E."/>
            <person name="Murat C."/>
            <person name="Nolan M."/>
            <person name="Ohm R."/>
            <person name="Pangilinan J."/>
            <person name="Pereira M."/>
            <person name="Perotto S."/>
            <person name="Peter M."/>
            <person name="Riley R."/>
            <person name="Sitrit Y."/>
            <person name="Stielow B."/>
            <person name="Szollosi G."/>
            <person name="Zifcakova L."/>
            <person name="Stursova M."/>
            <person name="Spatafora J.W."/>
            <person name="Tedersoo L."/>
            <person name="Vaario L.-M."/>
            <person name="Yamada A."/>
            <person name="Yan M."/>
            <person name="Wang P."/>
            <person name="Xu J."/>
            <person name="Bruns T."/>
            <person name="Baldrian P."/>
            <person name="Vilgalys R."/>
            <person name="Henrissat B."/>
            <person name="Grigoriev I.V."/>
            <person name="Hibbett D."/>
            <person name="Nagy L.G."/>
            <person name="Martin F.M."/>
        </authorList>
    </citation>
    <scope>NUCLEOTIDE SEQUENCE</scope>
    <source>
        <strain evidence="3">UH-Tt-Lm1</strain>
    </source>
</reference>
<gene>
    <name evidence="3" type="ORF">BJ322DRAFT_1016592</name>
</gene>
<feature type="region of interest" description="Disordered" evidence="1">
    <location>
        <begin position="113"/>
        <end position="161"/>
    </location>
</feature>
<evidence type="ECO:0000259" key="2">
    <source>
        <dbReference type="Pfam" id="PF23305"/>
    </source>
</evidence>
<dbReference type="Proteomes" id="UP000736335">
    <property type="component" value="Unassembled WGS sequence"/>
</dbReference>
<keyword evidence="4" id="KW-1185">Reference proteome</keyword>
<dbReference type="PANTHER" id="PTHR39463:SF1">
    <property type="entry name" value="MEDUSA"/>
    <property type="match status" value="1"/>
</dbReference>
<accession>A0A9P6HRB5</accession>
<name>A0A9P6HRB5_9AGAM</name>
<dbReference type="AlphaFoldDB" id="A0A9P6HRB5"/>
<proteinExistence type="predicted"/>
<comment type="caution">
    <text evidence="3">The sequence shown here is derived from an EMBL/GenBank/DDBJ whole genome shotgun (WGS) entry which is preliminary data.</text>
</comment>
<evidence type="ECO:0000256" key="1">
    <source>
        <dbReference type="SAM" id="MobiDB-lite"/>
    </source>
</evidence>
<reference evidence="3" key="1">
    <citation type="journal article" date="2020" name="Nat. Commun.">
        <title>Large-scale genome sequencing of mycorrhizal fungi provides insights into the early evolution of symbiotic traits.</title>
        <authorList>
            <person name="Miyauchi S."/>
            <person name="Kiss E."/>
            <person name="Kuo A."/>
            <person name="Drula E."/>
            <person name="Kohler A."/>
            <person name="Sanchez-Garcia M."/>
            <person name="Morin E."/>
            <person name="Andreopoulos B."/>
            <person name="Barry K.W."/>
            <person name="Bonito G."/>
            <person name="Buee M."/>
            <person name="Carver A."/>
            <person name="Chen C."/>
            <person name="Cichocki N."/>
            <person name="Clum A."/>
            <person name="Culley D."/>
            <person name="Crous P.W."/>
            <person name="Fauchery L."/>
            <person name="Girlanda M."/>
            <person name="Hayes R.D."/>
            <person name="Keri Z."/>
            <person name="LaButti K."/>
            <person name="Lipzen A."/>
            <person name="Lombard V."/>
            <person name="Magnuson J."/>
            <person name="Maillard F."/>
            <person name="Murat C."/>
            <person name="Nolan M."/>
            <person name="Ohm R.A."/>
            <person name="Pangilinan J."/>
            <person name="Pereira M.F."/>
            <person name="Perotto S."/>
            <person name="Peter M."/>
            <person name="Pfister S."/>
            <person name="Riley R."/>
            <person name="Sitrit Y."/>
            <person name="Stielow J.B."/>
            <person name="Szollosi G."/>
            <person name="Zifcakova L."/>
            <person name="Stursova M."/>
            <person name="Spatafora J.W."/>
            <person name="Tedersoo L."/>
            <person name="Vaario L.M."/>
            <person name="Yamada A."/>
            <person name="Yan M."/>
            <person name="Wang P."/>
            <person name="Xu J."/>
            <person name="Bruns T."/>
            <person name="Baldrian P."/>
            <person name="Vilgalys R."/>
            <person name="Dunand C."/>
            <person name="Henrissat B."/>
            <person name="Grigoriev I.V."/>
            <person name="Hibbett D."/>
            <person name="Nagy L.G."/>
            <person name="Martin F.M."/>
        </authorList>
    </citation>
    <scope>NUCLEOTIDE SEQUENCE</scope>
    <source>
        <strain evidence="3">UH-Tt-Lm1</strain>
    </source>
</reference>
<organism evidence="3 4">
    <name type="scientific">Thelephora terrestris</name>
    <dbReference type="NCBI Taxonomy" id="56493"/>
    <lineage>
        <taxon>Eukaryota</taxon>
        <taxon>Fungi</taxon>
        <taxon>Dikarya</taxon>
        <taxon>Basidiomycota</taxon>
        <taxon>Agaricomycotina</taxon>
        <taxon>Agaricomycetes</taxon>
        <taxon>Thelephorales</taxon>
        <taxon>Thelephoraceae</taxon>
        <taxon>Thelephora</taxon>
    </lineage>
</organism>
<dbReference type="PANTHER" id="PTHR39463">
    <property type="entry name" value="MEDUSA"/>
    <property type="match status" value="1"/>
</dbReference>
<dbReference type="EMBL" id="WIUZ02000001">
    <property type="protein sequence ID" value="KAF9792966.1"/>
    <property type="molecule type" value="Genomic_DNA"/>
</dbReference>
<dbReference type="GO" id="GO:0005634">
    <property type="term" value="C:nucleus"/>
    <property type="evidence" value="ECO:0007669"/>
    <property type="project" value="TreeGrafter"/>
</dbReference>
<feature type="region of interest" description="Disordered" evidence="1">
    <location>
        <begin position="355"/>
        <end position="393"/>
    </location>
</feature>
<dbReference type="Pfam" id="PF23305">
    <property type="entry name" value="DUF7082"/>
    <property type="match status" value="1"/>
</dbReference>
<feature type="domain" description="DUF7082" evidence="2">
    <location>
        <begin position="189"/>
        <end position="340"/>
    </location>
</feature>
<feature type="compositionally biased region" description="Basic residues" evidence="1">
    <location>
        <begin position="151"/>
        <end position="160"/>
    </location>
</feature>
<sequence length="473" mass="52639">MQKSRLNSQRGQFHTRGPILVRGGPGTAITTIATLHFNVIGRVCIGFLAGRVPLPTTVRRLSQASNEWELQATMPSVENLSLPNNQFTVPISVQVHLRDEFLDTLYCGDFHYTRPDHPGSQSETDPGEPHLVPSDTDAKTDPPRGSSGSSHGRRRGRKTRILTTARRNSYTLLRVPRSPSHHEPEGSPLSLEFTSPLQTLCEDWSEGELETGRRLAKFTTVREGNNFVLSCEVIRQDAYDPEDVVISCIYYKGTDEFYVTSVDILYLFENVADEALGTSEKTRLRRNIQSFLPTRVEKADREYGELYTQIMKFPPPKPRTIEKKIKVFRWVLLEDILSKIASKYHVLPSGLASRPHSPTLYRSPSPPEAITRSTSLSSDLDLQEGASSDIPVSKSAPPYANSLLQTHAVVPILSSYSVSPSPTSYPPSYEVSGYTFFDPYGQGLDTAASYPPSPADAAYPPLDYGYHPYTAPF</sequence>